<protein>
    <submittedName>
        <fullName evidence="3">Uncharacterized protein</fullName>
    </submittedName>
</protein>
<keyword evidence="1" id="KW-0472">Membrane</keyword>
<feature type="transmembrane region" description="Helical" evidence="1">
    <location>
        <begin position="136"/>
        <end position="155"/>
    </location>
</feature>
<accession>A0A367KLR1</accession>
<keyword evidence="4" id="KW-1185">Reference proteome</keyword>
<comment type="caution">
    <text evidence="3">The sequence shown here is derived from an EMBL/GenBank/DDBJ whole genome shotgun (WGS) entry which is preliminary data.</text>
</comment>
<gene>
    <name evidence="3" type="ORF">CU098_010376</name>
</gene>
<evidence type="ECO:0000256" key="2">
    <source>
        <dbReference type="SAM" id="SignalP"/>
    </source>
</evidence>
<sequence>MYPHLLTLFTLFYLCAAQLGAEIFKPESNDTISPGEKVNTQFQYNNMGVGQYTLDVNLWKDNGLNDLAYAVAHGIPLPSGNSTGTHVDFYMNSTYSWTVPHGLNETVYLTVHTNITSSTSNLTLRSAPIMLHVNSALSLIPSNLLLVFILVLFFLK</sequence>
<feature type="chain" id="PRO_5016704792" evidence="2">
    <location>
        <begin position="18"/>
        <end position="156"/>
    </location>
</feature>
<evidence type="ECO:0000313" key="3">
    <source>
        <dbReference type="EMBL" id="RCI03099.1"/>
    </source>
</evidence>
<keyword evidence="2" id="KW-0732">Signal</keyword>
<dbReference type="OrthoDB" id="2282137at2759"/>
<proteinExistence type="predicted"/>
<name>A0A367KLR1_RHIST</name>
<organism evidence="3 4">
    <name type="scientific">Rhizopus stolonifer</name>
    <name type="common">Rhizopus nigricans</name>
    <dbReference type="NCBI Taxonomy" id="4846"/>
    <lineage>
        <taxon>Eukaryota</taxon>
        <taxon>Fungi</taxon>
        <taxon>Fungi incertae sedis</taxon>
        <taxon>Mucoromycota</taxon>
        <taxon>Mucoromycotina</taxon>
        <taxon>Mucoromycetes</taxon>
        <taxon>Mucorales</taxon>
        <taxon>Mucorineae</taxon>
        <taxon>Rhizopodaceae</taxon>
        <taxon>Rhizopus</taxon>
    </lineage>
</organism>
<reference evidence="3 4" key="1">
    <citation type="journal article" date="2018" name="G3 (Bethesda)">
        <title>Phylogenetic and Phylogenomic Definition of Rhizopus Species.</title>
        <authorList>
            <person name="Gryganskyi A.P."/>
            <person name="Golan J."/>
            <person name="Dolatabadi S."/>
            <person name="Mondo S."/>
            <person name="Robb S."/>
            <person name="Idnurm A."/>
            <person name="Muszewska A."/>
            <person name="Steczkiewicz K."/>
            <person name="Masonjones S."/>
            <person name="Liao H.L."/>
            <person name="Gajdeczka M.T."/>
            <person name="Anike F."/>
            <person name="Vuek A."/>
            <person name="Anishchenko I.M."/>
            <person name="Voigt K."/>
            <person name="de Hoog G.S."/>
            <person name="Smith M.E."/>
            <person name="Heitman J."/>
            <person name="Vilgalys R."/>
            <person name="Stajich J.E."/>
        </authorList>
    </citation>
    <scope>NUCLEOTIDE SEQUENCE [LARGE SCALE GENOMIC DNA]</scope>
    <source>
        <strain evidence="3 4">LSU 92-RS-03</strain>
    </source>
</reference>
<keyword evidence="1" id="KW-1133">Transmembrane helix</keyword>
<feature type="signal peptide" evidence="2">
    <location>
        <begin position="1"/>
        <end position="17"/>
    </location>
</feature>
<evidence type="ECO:0000256" key="1">
    <source>
        <dbReference type="SAM" id="Phobius"/>
    </source>
</evidence>
<evidence type="ECO:0000313" key="4">
    <source>
        <dbReference type="Proteomes" id="UP000253551"/>
    </source>
</evidence>
<dbReference type="EMBL" id="PJQM01001146">
    <property type="protein sequence ID" value="RCI03099.1"/>
    <property type="molecule type" value="Genomic_DNA"/>
</dbReference>
<keyword evidence="1" id="KW-0812">Transmembrane</keyword>
<dbReference type="AlphaFoldDB" id="A0A367KLR1"/>
<dbReference type="Proteomes" id="UP000253551">
    <property type="component" value="Unassembled WGS sequence"/>
</dbReference>